<evidence type="ECO:0000256" key="13">
    <source>
        <dbReference type="ARBA" id="ARBA00023027"/>
    </source>
</evidence>
<dbReference type="PANTHER" id="PTHR46552">
    <property type="entry name" value="NADH-UBIQUINONE OXIDOREDUCTASE CHAIN 2"/>
    <property type="match status" value="1"/>
</dbReference>
<accession>A0A8F3CCW4</accession>
<feature type="transmembrane region" description="Helical" evidence="18">
    <location>
        <begin position="138"/>
        <end position="157"/>
    </location>
</feature>
<protein>
    <recommendedName>
        <fullName evidence="5 18">NADH-ubiquinone oxidoreductase chain 2</fullName>
        <ecNumber evidence="4 18">7.1.1.2</ecNumber>
    </recommendedName>
</protein>
<dbReference type="InterPro" id="IPR050175">
    <property type="entry name" value="Complex_I_Subunit_2"/>
</dbReference>
<keyword evidence="14 18" id="KW-0830">Ubiquinone</keyword>
<evidence type="ECO:0000313" key="21">
    <source>
        <dbReference type="EMBL" id="QXP43449.1"/>
    </source>
</evidence>
<comment type="function">
    <text evidence="1">Core subunit of the mitochondrial membrane respiratory chain NADH dehydrogenase (Complex I) that is believed to belong to the minimal assembly required for catalysis. Complex I functions in the transfer of electrons from NADH to the respiratory chain. The immediate electron acceptor for the enzyme is believed to be ubiquinone.</text>
</comment>
<geneLocation type="mitochondrion" evidence="20"/>
<dbReference type="InterPro" id="IPR003917">
    <property type="entry name" value="NADH_UbQ_OxRdtase_chain2"/>
</dbReference>
<comment type="function">
    <text evidence="18">Core subunit of the mitochondrial membrane respiratory chain NADH dehydrogenase (Complex I) which catalyzes electron transfer from NADH through the respiratory chain, using ubiquinone as an electron acceptor. Essential for the catalytic activity and assembly of complex I.</text>
</comment>
<evidence type="ECO:0000256" key="2">
    <source>
        <dbReference type="ARBA" id="ARBA00004448"/>
    </source>
</evidence>
<keyword evidence="16 18" id="KW-0472">Membrane</keyword>
<feature type="transmembrane region" description="Helical" evidence="18">
    <location>
        <begin position="186"/>
        <end position="206"/>
    </location>
</feature>
<evidence type="ECO:0000256" key="16">
    <source>
        <dbReference type="ARBA" id="ARBA00023136"/>
    </source>
</evidence>
<evidence type="ECO:0000313" key="20">
    <source>
        <dbReference type="EMBL" id="QWY23080.1"/>
    </source>
</evidence>
<dbReference type="EMBL" id="MZ169558">
    <property type="protein sequence ID" value="QXP43449.1"/>
    <property type="molecule type" value="Genomic_DNA"/>
</dbReference>
<reference evidence="20" key="1">
    <citation type="submission" date="2021-04" db="EMBL/GenBank/DDBJ databases">
        <title>The complete mitochondrial genome of Koreocerus koreanus (Hemiptera: Cicadellidae: Idiocerinae).</title>
        <authorList>
            <person name="Liu G."/>
        </authorList>
    </citation>
    <scope>NUCLEOTIDE SEQUENCE</scope>
</reference>
<dbReference type="PANTHER" id="PTHR46552:SF1">
    <property type="entry name" value="NADH-UBIQUINONE OXIDOREDUCTASE CHAIN 2"/>
    <property type="match status" value="1"/>
</dbReference>
<dbReference type="Pfam" id="PF00361">
    <property type="entry name" value="Proton_antipo_M"/>
    <property type="match status" value="1"/>
</dbReference>
<dbReference type="EMBL" id="MW916101">
    <property type="protein sequence ID" value="QWY23080.1"/>
    <property type="molecule type" value="Genomic_DNA"/>
</dbReference>
<dbReference type="GO" id="GO:0005743">
    <property type="term" value="C:mitochondrial inner membrane"/>
    <property type="evidence" value="ECO:0007669"/>
    <property type="project" value="UniProtKB-SubCell"/>
</dbReference>
<evidence type="ECO:0000256" key="18">
    <source>
        <dbReference type="RuleBase" id="RU003403"/>
    </source>
</evidence>
<comment type="subcellular location">
    <subcellularLocation>
        <location evidence="2 18">Mitochondrion inner membrane</location>
        <topology evidence="2 18">Multi-pass membrane protein</topology>
    </subcellularLocation>
</comment>
<evidence type="ECO:0000256" key="12">
    <source>
        <dbReference type="ARBA" id="ARBA00022989"/>
    </source>
</evidence>
<dbReference type="EC" id="7.1.1.2" evidence="4 18"/>
<evidence type="ECO:0000256" key="8">
    <source>
        <dbReference type="ARBA" id="ARBA00022692"/>
    </source>
</evidence>
<keyword evidence="6" id="KW-0813">Transport</keyword>
<evidence type="ECO:0000256" key="15">
    <source>
        <dbReference type="ARBA" id="ARBA00023128"/>
    </source>
</evidence>
<feature type="transmembrane region" description="Helical" evidence="18">
    <location>
        <begin position="6"/>
        <end position="23"/>
    </location>
</feature>
<evidence type="ECO:0000256" key="14">
    <source>
        <dbReference type="ARBA" id="ARBA00023075"/>
    </source>
</evidence>
<keyword evidence="13 18" id="KW-0520">NAD</keyword>
<feature type="transmembrane region" description="Helical" evidence="18">
    <location>
        <begin position="57"/>
        <end position="78"/>
    </location>
</feature>
<dbReference type="InterPro" id="IPR001750">
    <property type="entry name" value="ND/Mrp_TM"/>
</dbReference>
<keyword evidence="11 18" id="KW-0249">Electron transport</keyword>
<evidence type="ECO:0000256" key="9">
    <source>
        <dbReference type="ARBA" id="ARBA00022792"/>
    </source>
</evidence>
<evidence type="ECO:0000256" key="6">
    <source>
        <dbReference type="ARBA" id="ARBA00022448"/>
    </source>
</evidence>
<evidence type="ECO:0000256" key="7">
    <source>
        <dbReference type="ARBA" id="ARBA00022660"/>
    </source>
</evidence>
<keyword evidence="8 18" id="KW-0812">Transmembrane</keyword>
<comment type="similarity">
    <text evidence="3 18">Belongs to the complex I subunit 2 family.</text>
</comment>
<dbReference type="GO" id="GO:0008137">
    <property type="term" value="F:NADH dehydrogenase (ubiquinone) activity"/>
    <property type="evidence" value="ECO:0007669"/>
    <property type="project" value="UniProtKB-EC"/>
</dbReference>
<feature type="domain" description="NADH:quinone oxidoreductase/Mrp antiporter transmembrane" evidence="19">
    <location>
        <begin position="24"/>
        <end position="273"/>
    </location>
</feature>
<feature type="transmembrane region" description="Helical" evidence="18">
    <location>
        <begin position="99"/>
        <end position="118"/>
    </location>
</feature>
<evidence type="ECO:0000256" key="10">
    <source>
        <dbReference type="ARBA" id="ARBA00022967"/>
    </source>
</evidence>
<comment type="catalytic activity">
    <reaction evidence="17 18">
        <text>a ubiquinone + NADH + 5 H(+)(in) = a ubiquinol + NAD(+) + 4 H(+)(out)</text>
        <dbReference type="Rhea" id="RHEA:29091"/>
        <dbReference type="Rhea" id="RHEA-COMP:9565"/>
        <dbReference type="Rhea" id="RHEA-COMP:9566"/>
        <dbReference type="ChEBI" id="CHEBI:15378"/>
        <dbReference type="ChEBI" id="CHEBI:16389"/>
        <dbReference type="ChEBI" id="CHEBI:17976"/>
        <dbReference type="ChEBI" id="CHEBI:57540"/>
        <dbReference type="ChEBI" id="CHEBI:57945"/>
        <dbReference type="EC" id="7.1.1.2"/>
    </reaction>
</comment>
<name>A0A8F3CCW4_9HEMI</name>
<keyword evidence="7 18" id="KW-0679">Respiratory chain</keyword>
<keyword evidence="9 18" id="KW-0999">Mitochondrion inner membrane</keyword>
<evidence type="ECO:0000256" key="4">
    <source>
        <dbReference type="ARBA" id="ARBA00012944"/>
    </source>
</evidence>
<sequence length="324" mass="37323">MFINSTVILFYSNMLLGVVLSLSSNNWMMLWIGLEISLMSFIPLMVSNLMISSECAMKYFITQSMSSSIFILGVIFMLMGVNMNYELIINVSMIMKMGIAPFHTWVLSIINGLSYTALFNLFTTMKIVPMMVIMKMNLSLNLIIILTLIVGSTFGLSQNSIRKMLAYSSIFNMGFMIYSTSNMSLWLMYFLIYTVSLLMLILILHLNNINYLNQLLINKIELKMKLSIWILMLSMGGMPPMMGFMSKLIVIESSIQFNDWIISMVMIITSLLTMFFYNRLCFIVMSISSLMTKWKMTSMSWLTLNIMLINLTMMPILILMKYLN</sequence>
<reference evidence="21" key="2">
    <citation type="submission" date="2021-05" db="EMBL/GenBank/DDBJ databases">
        <authorList>
            <person name="Yu K."/>
            <person name="Li H."/>
        </authorList>
    </citation>
    <scope>NUCLEOTIDE SEQUENCE</scope>
</reference>
<organism evidence="20">
    <name type="scientific">Koreocerus koreanus</name>
    <dbReference type="NCBI Taxonomy" id="2479870"/>
    <lineage>
        <taxon>Eukaryota</taxon>
        <taxon>Metazoa</taxon>
        <taxon>Ecdysozoa</taxon>
        <taxon>Arthropoda</taxon>
        <taxon>Hexapoda</taxon>
        <taxon>Insecta</taxon>
        <taxon>Pterygota</taxon>
        <taxon>Neoptera</taxon>
        <taxon>Paraneoptera</taxon>
        <taxon>Hemiptera</taxon>
        <taxon>Auchenorrhyncha</taxon>
        <taxon>Membracoidea</taxon>
        <taxon>Cicadellidae</taxon>
        <taxon>Eurymelinae</taxon>
        <taxon>Idiocerini</taxon>
        <taxon>Koreocerus</taxon>
    </lineage>
</organism>
<feature type="transmembrane region" description="Helical" evidence="18">
    <location>
        <begin position="226"/>
        <end position="248"/>
    </location>
</feature>
<evidence type="ECO:0000256" key="1">
    <source>
        <dbReference type="ARBA" id="ARBA00003257"/>
    </source>
</evidence>
<evidence type="ECO:0000256" key="11">
    <source>
        <dbReference type="ARBA" id="ARBA00022982"/>
    </source>
</evidence>
<dbReference type="GO" id="GO:0006120">
    <property type="term" value="P:mitochondrial electron transport, NADH to ubiquinone"/>
    <property type="evidence" value="ECO:0007669"/>
    <property type="project" value="InterPro"/>
</dbReference>
<evidence type="ECO:0000256" key="17">
    <source>
        <dbReference type="ARBA" id="ARBA00049551"/>
    </source>
</evidence>
<evidence type="ECO:0000256" key="3">
    <source>
        <dbReference type="ARBA" id="ARBA00007012"/>
    </source>
</evidence>
<dbReference type="PRINTS" id="PR01436">
    <property type="entry name" value="NADHDHGNASE2"/>
</dbReference>
<proteinExistence type="inferred from homology"/>
<evidence type="ECO:0000259" key="19">
    <source>
        <dbReference type="Pfam" id="PF00361"/>
    </source>
</evidence>
<dbReference type="AlphaFoldDB" id="A0A8F3CCW4"/>
<feature type="transmembrane region" description="Helical" evidence="18">
    <location>
        <begin position="260"/>
        <end position="280"/>
    </location>
</feature>
<gene>
    <name evidence="20" type="primary">ND2</name>
</gene>
<keyword evidence="12 18" id="KW-1133">Transmembrane helix</keyword>
<feature type="transmembrane region" description="Helical" evidence="18">
    <location>
        <begin position="301"/>
        <end position="323"/>
    </location>
</feature>
<evidence type="ECO:0000256" key="5">
    <source>
        <dbReference type="ARBA" id="ARBA00021008"/>
    </source>
</evidence>
<keyword evidence="15 18" id="KW-0496">Mitochondrion</keyword>
<feature type="transmembrane region" description="Helical" evidence="18">
    <location>
        <begin position="30"/>
        <end position="51"/>
    </location>
</feature>
<keyword evidence="10 18" id="KW-1278">Translocase</keyword>